<proteinExistence type="predicted"/>
<organism evidence="5 6">
    <name type="scientific">Dongia rigui</name>
    <dbReference type="NCBI Taxonomy" id="940149"/>
    <lineage>
        <taxon>Bacteria</taxon>
        <taxon>Pseudomonadati</taxon>
        <taxon>Pseudomonadota</taxon>
        <taxon>Alphaproteobacteria</taxon>
        <taxon>Rhodospirillales</taxon>
        <taxon>Dongiaceae</taxon>
        <taxon>Dongia</taxon>
    </lineage>
</organism>
<keyword evidence="1" id="KW-0479">Metal-binding</keyword>
<accession>A0ABU5DYY3</accession>
<dbReference type="PANTHER" id="PTHR45953">
    <property type="entry name" value="IDURONATE 2-SULFATASE"/>
    <property type="match status" value="1"/>
</dbReference>
<dbReference type="SUPFAM" id="SSF53649">
    <property type="entry name" value="Alkaline phosphatase-like"/>
    <property type="match status" value="1"/>
</dbReference>
<sequence length="508" mass="57371">MAQRKPNFVIFMLDQLAPQFMPSYGHPVVKMPAMQAFADKSAVFDAAYCNYPLCAPARYSFMSGRLPTKIGAWDNAAEFMAEIPTFAHHLSALGYDTTLSGKMHFCGPDQLHGFHRRLTTDVYPSDFAWVPNWDHPEMKLDWFHNMDVVHDAGICTRSAYLDFDDEVVFLAKRHLFDLARKGDDQPFCLVVSLISPHDPYLARKEHWDMYRHDDIDMPKLKAGSVPLNPHEQRISNGIGMLDPAPTEDAIRNARHAYYGTVSYIDERFADMMQALKESGFADNTYTIVTGDHGDMLGERGLWFKMNWFENSARIPMIINGPGVKAGRVKEAVSQIDILPTLLDLATSGAPQHEEVVTEGRSMVPHITGGKGHDEVIGEYMGEGAKAPGVMIRRGKMKFVHFQSDPDQLYDLEADPLEVKNLAADPAYAAQVAALRAEIAKGWDMEGIRQQVVASQRRRRYLNDILRKQGVAWDYQPVFDAKGQYIRNTVPIFELEMRSRFPVVKKAAE</sequence>
<dbReference type="RefSeq" id="WP_320500645.1">
    <property type="nucleotide sequence ID" value="NZ_JAXCLX010000001.1"/>
</dbReference>
<evidence type="ECO:0000256" key="1">
    <source>
        <dbReference type="ARBA" id="ARBA00022723"/>
    </source>
</evidence>
<feature type="domain" description="Choline sulfatase enzyme C-terminal" evidence="4">
    <location>
        <begin position="449"/>
        <end position="500"/>
    </location>
</feature>
<keyword evidence="2 5" id="KW-0378">Hydrolase</keyword>
<evidence type="ECO:0000313" key="5">
    <source>
        <dbReference type="EMBL" id="MDY0872227.1"/>
    </source>
</evidence>
<protein>
    <submittedName>
        <fullName evidence="5">Choline-sulfatase</fullName>
        <ecNumber evidence="5">3.1.6.6</ecNumber>
    </submittedName>
</protein>
<dbReference type="PANTHER" id="PTHR45953:SF1">
    <property type="entry name" value="IDURONATE 2-SULFATASE"/>
    <property type="match status" value="1"/>
</dbReference>
<evidence type="ECO:0000256" key="2">
    <source>
        <dbReference type="ARBA" id="ARBA00022801"/>
    </source>
</evidence>
<evidence type="ECO:0000259" key="4">
    <source>
        <dbReference type="Pfam" id="PF12411"/>
    </source>
</evidence>
<reference evidence="5 6" key="1">
    <citation type="journal article" date="2013" name="Antonie Van Leeuwenhoek">
        <title>Dongia rigui sp. nov., isolated from freshwater of a large wetland in Korea.</title>
        <authorList>
            <person name="Baik K.S."/>
            <person name="Hwang Y.M."/>
            <person name="Choi J.S."/>
            <person name="Kwon J."/>
            <person name="Seong C.N."/>
        </authorList>
    </citation>
    <scope>NUCLEOTIDE SEQUENCE [LARGE SCALE GENOMIC DNA]</scope>
    <source>
        <strain evidence="5 6">04SU4-P</strain>
    </source>
</reference>
<dbReference type="CDD" id="cd16032">
    <property type="entry name" value="choline-sulfatase"/>
    <property type="match status" value="1"/>
</dbReference>
<gene>
    <name evidence="5" type="primary">betC</name>
    <name evidence="5" type="ORF">SMD31_09845</name>
</gene>
<feature type="domain" description="Sulfatase N-terminal" evidence="3">
    <location>
        <begin position="6"/>
        <end position="345"/>
    </location>
</feature>
<dbReference type="InterPro" id="IPR017850">
    <property type="entry name" value="Alkaline_phosphatase_core_sf"/>
</dbReference>
<dbReference type="EC" id="3.1.6.6" evidence="5"/>
<evidence type="ECO:0000313" key="6">
    <source>
        <dbReference type="Proteomes" id="UP001271769"/>
    </source>
</evidence>
<name>A0ABU5DYY3_9PROT</name>
<dbReference type="EMBL" id="JAXCLX010000001">
    <property type="protein sequence ID" value="MDY0872227.1"/>
    <property type="molecule type" value="Genomic_DNA"/>
</dbReference>
<keyword evidence="6" id="KW-1185">Reference proteome</keyword>
<dbReference type="GO" id="GO:0047753">
    <property type="term" value="F:choline-sulfatase activity"/>
    <property type="evidence" value="ECO:0007669"/>
    <property type="project" value="UniProtKB-EC"/>
</dbReference>
<dbReference type="InterPro" id="IPR025863">
    <property type="entry name" value="Choline_sulf_C_dom"/>
</dbReference>
<comment type="caution">
    <text evidence="5">The sequence shown here is derived from an EMBL/GenBank/DDBJ whole genome shotgun (WGS) entry which is preliminary data.</text>
</comment>
<dbReference type="InterPro" id="IPR017785">
    <property type="entry name" value="Choline-sulfatase"/>
</dbReference>
<dbReference type="InterPro" id="IPR000917">
    <property type="entry name" value="Sulfatase_N"/>
</dbReference>
<dbReference type="Pfam" id="PF12411">
    <property type="entry name" value="Choline_sulf_C"/>
    <property type="match status" value="1"/>
</dbReference>
<dbReference type="NCBIfam" id="TIGR03417">
    <property type="entry name" value="chol_sulfatase"/>
    <property type="match status" value="1"/>
</dbReference>
<evidence type="ECO:0000259" key="3">
    <source>
        <dbReference type="Pfam" id="PF00884"/>
    </source>
</evidence>
<dbReference type="Proteomes" id="UP001271769">
    <property type="component" value="Unassembled WGS sequence"/>
</dbReference>
<dbReference type="Pfam" id="PF00884">
    <property type="entry name" value="Sulfatase"/>
    <property type="match status" value="1"/>
</dbReference>
<dbReference type="Gene3D" id="3.40.720.10">
    <property type="entry name" value="Alkaline Phosphatase, subunit A"/>
    <property type="match status" value="1"/>
</dbReference>